<dbReference type="AlphaFoldDB" id="A0A1Q5U3T3"/>
<keyword evidence="2" id="KW-1185">Reference proteome</keyword>
<reference evidence="1 2" key="1">
    <citation type="submission" date="2016-10" db="EMBL/GenBank/DDBJ databases">
        <title>Genome sequence of the ascomycete fungus Penicillium subrubescens.</title>
        <authorList>
            <person name="De Vries R.P."/>
            <person name="Peng M."/>
            <person name="Dilokpimol A."/>
            <person name="Hilden K."/>
            <person name="Makela M.R."/>
            <person name="Grigoriev I."/>
            <person name="Riley R."/>
            <person name="Granchi Z."/>
        </authorList>
    </citation>
    <scope>NUCLEOTIDE SEQUENCE [LARGE SCALE GENOMIC DNA]</scope>
    <source>
        <strain evidence="1 2">CBS 132785</strain>
    </source>
</reference>
<protein>
    <submittedName>
        <fullName evidence="1">Uncharacterized protein</fullName>
    </submittedName>
</protein>
<sequence>MADPTKSPEDPLQCRFLFESLENSRWEDMMSAIESGIFSKFRGSHEAPHYLF</sequence>
<evidence type="ECO:0000313" key="1">
    <source>
        <dbReference type="EMBL" id="OKP07140.1"/>
    </source>
</evidence>
<gene>
    <name evidence="1" type="ORF">PENSUB_6100</name>
</gene>
<accession>A0A1Q5U3T3</accession>
<dbReference type="EMBL" id="MNBE01000583">
    <property type="protein sequence ID" value="OKP07140.1"/>
    <property type="molecule type" value="Genomic_DNA"/>
</dbReference>
<comment type="caution">
    <text evidence="1">The sequence shown here is derived from an EMBL/GenBank/DDBJ whole genome shotgun (WGS) entry which is preliminary data.</text>
</comment>
<name>A0A1Q5U3T3_9EURO</name>
<proteinExistence type="predicted"/>
<evidence type="ECO:0000313" key="2">
    <source>
        <dbReference type="Proteomes" id="UP000186955"/>
    </source>
</evidence>
<dbReference type="Proteomes" id="UP000186955">
    <property type="component" value="Unassembled WGS sequence"/>
</dbReference>
<organism evidence="1 2">
    <name type="scientific">Penicillium subrubescens</name>
    <dbReference type="NCBI Taxonomy" id="1316194"/>
    <lineage>
        <taxon>Eukaryota</taxon>
        <taxon>Fungi</taxon>
        <taxon>Dikarya</taxon>
        <taxon>Ascomycota</taxon>
        <taxon>Pezizomycotina</taxon>
        <taxon>Eurotiomycetes</taxon>
        <taxon>Eurotiomycetidae</taxon>
        <taxon>Eurotiales</taxon>
        <taxon>Aspergillaceae</taxon>
        <taxon>Penicillium</taxon>
    </lineage>
</organism>